<dbReference type="GO" id="GO:0003727">
    <property type="term" value="F:single-stranded RNA binding"/>
    <property type="evidence" value="ECO:0007669"/>
    <property type="project" value="InterPro"/>
</dbReference>
<protein>
    <submittedName>
        <fullName evidence="6">Heat shock protein Hsp15</fullName>
    </submittedName>
</protein>
<comment type="similarity">
    <text evidence="1">Belongs to the HSP15 family.</text>
</comment>
<dbReference type="AlphaFoldDB" id="A0A521G5H2"/>
<dbReference type="GO" id="GO:0043023">
    <property type="term" value="F:ribosomal large subunit binding"/>
    <property type="evidence" value="ECO:0007669"/>
    <property type="project" value="InterPro"/>
</dbReference>
<dbReference type="InterPro" id="IPR002942">
    <property type="entry name" value="S4_RNA-bd"/>
</dbReference>
<keyword evidence="2 4" id="KW-0694">RNA-binding</keyword>
<keyword evidence="6" id="KW-0346">Stress response</keyword>
<name>A0A521G5H2_9BACT</name>
<dbReference type="InterPro" id="IPR036986">
    <property type="entry name" value="S4_RNA-bd_sf"/>
</dbReference>
<evidence type="ECO:0000313" key="7">
    <source>
        <dbReference type="Proteomes" id="UP000316238"/>
    </source>
</evidence>
<evidence type="ECO:0000256" key="4">
    <source>
        <dbReference type="PROSITE-ProRule" id="PRU00182"/>
    </source>
</evidence>
<organism evidence="6 7">
    <name type="scientific">Candidatus Electronema aureum</name>
    <dbReference type="NCBI Taxonomy" id="2005002"/>
    <lineage>
        <taxon>Bacteria</taxon>
        <taxon>Pseudomonadati</taxon>
        <taxon>Thermodesulfobacteriota</taxon>
        <taxon>Desulfobulbia</taxon>
        <taxon>Desulfobulbales</taxon>
        <taxon>Desulfobulbaceae</taxon>
        <taxon>Candidatus Electronema</taxon>
    </lineage>
</organism>
<evidence type="ECO:0000256" key="3">
    <source>
        <dbReference type="ARBA" id="ARBA00023125"/>
    </source>
</evidence>
<evidence type="ECO:0000259" key="5">
    <source>
        <dbReference type="SMART" id="SM00363"/>
    </source>
</evidence>
<keyword evidence="7" id="KW-1185">Reference proteome</keyword>
<comment type="caution">
    <text evidence="6">The sequence shown here is derived from an EMBL/GenBank/DDBJ whole genome shotgun (WGS) entry which is preliminary data.</text>
</comment>
<dbReference type="Pfam" id="PF01479">
    <property type="entry name" value="S4"/>
    <property type="match status" value="1"/>
</dbReference>
<dbReference type="Proteomes" id="UP000316238">
    <property type="component" value="Unassembled WGS sequence"/>
</dbReference>
<dbReference type="PIRSF" id="PIRSF016821">
    <property type="entry name" value="HSP15"/>
    <property type="match status" value="1"/>
</dbReference>
<dbReference type="SMART" id="SM00363">
    <property type="entry name" value="S4"/>
    <property type="match status" value="1"/>
</dbReference>
<feature type="domain" description="RNA-binding S4" evidence="5">
    <location>
        <begin position="11"/>
        <end position="68"/>
    </location>
</feature>
<keyword evidence="3" id="KW-0238">DNA-binding</keyword>
<dbReference type="CDD" id="cd00165">
    <property type="entry name" value="S4"/>
    <property type="match status" value="1"/>
</dbReference>
<dbReference type="PROSITE" id="PS50889">
    <property type="entry name" value="S4"/>
    <property type="match status" value="1"/>
</dbReference>
<reference evidence="6" key="1">
    <citation type="submission" date="2017-07" db="EMBL/GenBank/DDBJ databases">
        <title>The cable genome - Insights into the physiology and evolution of filamentous bacteria capable of sulfide oxidation via long distance electron transfer.</title>
        <authorList>
            <person name="Thorup C."/>
            <person name="Bjerg J.T."/>
            <person name="Schreiber L."/>
            <person name="Nielsen L.P."/>
            <person name="Kjeldsen K.U."/>
            <person name="Boesen T."/>
            <person name="Boggild A."/>
            <person name="Meysman F."/>
            <person name="Geelhoed J."/>
            <person name="Schramm A."/>
        </authorList>
    </citation>
    <scope>NUCLEOTIDE SEQUENCE [LARGE SCALE GENOMIC DNA]</scope>
    <source>
        <strain evidence="6">GS</strain>
    </source>
</reference>
<proteinExistence type="inferred from homology"/>
<dbReference type="GO" id="GO:0034605">
    <property type="term" value="P:cellular response to heat"/>
    <property type="evidence" value="ECO:0007669"/>
    <property type="project" value="InterPro"/>
</dbReference>
<dbReference type="Gene3D" id="3.10.290.10">
    <property type="entry name" value="RNA-binding S4 domain"/>
    <property type="match status" value="1"/>
</dbReference>
<dbReference type="SUPFAM" id="SSF55174">
    <property type="entry name" value="Alpha-L RNA-binding motif"/>
    <property type="match status" value="1"/>
</dbReference>
<gene>
    <name evidence="6" type="ORF">CDV28_101178</name>
</gene>
<evidence type="ECO:0000313" key="6">
    <source>
        <dbReference type="EMBL" id="TAA76275.1"/>
    </source>
</evidence>
<sequence>MNQEQQQENTVRIDKWLWAARFFKTRALASAAVSSGHVQIDGSRMKPSRNVQIGNRLHIRRGEEEYEIDVLALSERRGPAKEAAWLYAETEESIKQREVAREQRKLIAGPIARPESRPDKRDRRKIRQFLLKE</sequence>
<evidence type="ECO:0000256" key="1">
    <source>
        <dbReference type="ARBA" id="ARBA00008396"/>
    </source>
</evidence>
<accession>A0A521G5H2</accession>
<dbReference type="InterPro" id="IPR025708">
    <property type="entry name" value="HSP15"/>
</dbReference>
<dbReference type="EMBL" id="NQJD01000001">
    <property type="protein sequence ID" value="TAA76275.1"/>
    <property type="molecule type" value="Genomic_DNA"/>
</dbReference>
<evidence type="ECO:0000256" key="2">
    <source>
        <dbReference type="ARBA" id="ARBA00022884"/>
    </source>
</evidence>
<dbReference type="GO" id="GO:0003677">
    <property type="term" value="F:DNA binding"/>
    <property type="evidence" value="ECO:0007669"/>
    <property type="project" value="UniProtKB-KW"/>
</dbReference>